<keyword evidence="7" id="KW-1185">Reference proteome</keyword>
<accession>A0A1M5BSW6</accession>
<dbReference type="GO" id="GO:0006353">
    <property type="term" value="P:DNA-templated transcription termination"/>
    <property type="evidence" value="ECO:0007669"/>
    <property type="project" value="InterPro"/>
</dbReference>
<dbReference type="Pfam" id="PF07498">
    <property type="entry name" value="Rho_N"/>
    <property type="match status" value="1"/>
</dbReference>
<feature type="compositionally biased region" description="Acidic residues" evidence="3">
    <location>
        <begin position="267"/>
        <end position="276"/>
    </location>
</feature>
<dbReference type="SUPFAM" id="SSF100939">
    <property type="entry name" value="SPOC domain-like"/>
    <property type="match status" value="1"/>
</dbReference>
<protein>
    <recommendedName>
        <fullName evidence="2">Non-homologous end joining protein Ku</fullName>
    </recommendedName>
</protein>
<comment type="similarity">
    <text evidence="2">Belongs to the prokaryotic Ku family.</text>
</comment>
<comment type="subunit">
    <text evidence="2">Homodimer. Interacts with LigD.</text>
</comment>
<dbReference type="PANTHER" id="PTHR41251">
    <property type="entry name" value="NON-HOMOLOGOUS END JOINING PROTEIN KU"/>
    <property type="match status" value="1"/>
</dbReference>
<feature type="region of interest" description="Disordered" evidence="3">
    <location>
        <begin position="1"/>
        <end position="29"/>
    </location>
</feature>
<feature type="compositionally biased region" description="Basic and acidic residues" evidence="3">
    <location>
        <begin position="340"/>
        <end position="356"/>
    </location>
</feature>
<evidence type="ECO:0000256" key="3">
    <source>
        <dbReference type="SAM" id="MobiDB-lite"/>
    </source>
</evidence>
<evidence type="ECO:0000313" key="6">
    <source>
        <dbReference type="EMBL" id="SHF45367.1"/>
    </source>
</evidence>
<name>A0A1M5BSW6_9GAMM</name>
<dbReference type="EMBL" id="FQUJ01000012">
    <property type="protein sequence ID" value="SHF45367.1"/>
    <property type="molecule type" value="Genomic_DNA"/>
</dbReference>
<organism evidence="6 7">
    <name type="scientific">Modicisalibacter ilicicola DSM 19980</name>
    <dbReference type="NCBI Taxonomy" id="1121942"/>
    <lineage>
        <taxon>Bacteria</taxon>
        <taxon>Pseudomonadati</taxon>
        <taxon>Pseudomonadota</taxon>
        <taxon>Gammaproteobacteria</taxon>
        <taxon>Oceanospirillales</taxon>
        <taxon>Halomonadaceae</taxon>
        <taxon>Modicisalibacter</taxon>
    </lineage>
</organism>
<evidence type="ECO:0000256" key="2">
    <source>
        <dbReference type="HAMAP-Rule" id="MF_01875"/>
    </source>
</evidence>
<keyword evidence="2" id="KW-0227">DNA damage</keyword>
<dbReference type="SMART" id="SM00559">
    <property type="entry name" value="Ku78"/>
    <property type="match status" value="1"/>
</dbReference>
<dbReference type="HAMAP" id="MF_01875">
    <property type="entry name" value="Prokaryotic_Ku"/>
    <property type="match status" value="1"/>
</dbReference>
<dbReference type="NCBIfam" id="TIGR02772">
    <property type="entry name" value="Ku_bact"/>
    <property type="match status" value="1"/>
</dbReference>
<evidence type="ECO:0000256" key="1">
    <source>
        <dbReference type="ARBA" id="ARBA00023125"/>
    </source>
</evidence>
<evidence type="ECO:0000313" key="7">
    <source>
        <dbReference type="Proteomes" id="UP000184346"/>
    </source>
</evidence>
<dbReference type="SMART" id="SM00959">
    <property type="entry name" value="Rho_N"/>
    <property type="match status" value="1"/>
</dbReference>
<feature type="compositionally biased region" description="Basic and acidic residues" evidence="3">
    <location>
        <begin position="287"/>
        <end position="310"/>
    </location>
</feature>
<gene>
    <name evidence="2" type="primary">ku</name>
    <name evidence="6" type="ORF">SAMN02745148_02662</name>
</gene>
<keyword evidence="2" id="KW-0234">DNA repair</keyword>
<dbReference type="GO" id="GO:0006303">
    <property type="term" value="P:double-strand break repair via nonhomologous end joining"/>
    <property type="evidence" value="ECO:0007669"/>
    <property type="project" value="UniProtKB-UniRule"/>
</dbReference>
<dbReference type="PANTHER" id="PTHR41251:SF1">
    <property type="entry name" value="NON-HOMOLOGOUS END JOINING PROTEIN KU"/>
    <property type="match status" value="1"/>
</dbReference>
<feature type="domain" description="Ku" evidence="4">
    <location>
        <begin position="80"/>
        <end position="208"/>
    </location>
</feature>
<feature type="compositionally biased region" description="Basic and acidic residues" evidence="3">
    <location>
        <begin position="257"/>
        <end position="266"/>
    </location>
</feature>
<evidence type="ECO:0000259" key="5">
    <source>
        <dbReference type="SMART" id="SM00959"/>
    </source>
</evidence>
<evidence type="ECO:0000259" key="4">
    <source>
        <dbReference type="SMART" id="SM00559"/>
    </source>
</evidence>
<dbReference type="GO" id="GO:0006310">
    <property type="term" value="P:DNA recombination"/>
    <property type="evidence" value="ECO:0007669"/>
    <property type="project" value="UniProtKB-KW"/>
</dbReference>
<dbReference type="GO" id="GO:0003690">
    <property type="term" value="F:double-stranded DNA binding"/>
    <property type="evidence" value="ECO:0007669"/>
    <property type="project" value="UniProtKB-UniRule"/>
</dbReference>
<dbReference type="InterPro" id="IPR011112">
    <property type="entry name" value="Rho-like_N"/>
</dbReference>
<dbReference type="Proteomes" id="UP000184346">
    <property type="component" value="Unassembled WGS sequence"/>
</dbReference>
<dbReference type="STRING" id="1121942.SAMN02745148_02662"/>
<sequence length="385" mass="43322">MPDKQRSRASRKTSAKDGKSAQSRSAIRGPRPFWSGNVAFGLVNLPVGLYPAQRAKPLSLRMVDEEGTPLTRRYFCEREERALSADDLVRGYEVEKDEFVLVEDEELRSLAPEKSQEIDLKRFVALADIDPLYFERAYFLTPEKGATKAYRLLARSMEESARAGIATFVMRDREYLVAIIAEDGILRAETLRFADEVRSPADVGLDLSNVEAESKRVRALEKAIDSLSTERFDREELEDRQSQRTLERIDEKLEANDDVIELRGEGEVEEQEEGGEVVDLMQVLKQSLEEGRSPVAERETRAASGDADKRKQGRASGSPRKQGKKAASRGKRKEGNTSSSRREQEKHDLSALSRDELYARAQELELPGRSRMTKKELVEAIAGAA</sequence>
<dbReference type="Gene3D" id="2.40.290.10">
    <property type="match status" value="1"/>
</dbReference>
<dbReference type="AlphaFoldDB" id="A0A1M5BSW6"/>
<dbReference type="InterPro" id="IPR036269">
    <property type="entry name" value="Rho_N_sf"/>
</dbReference>
<dbReference type="SUPFAM" id="SSF68912">
    <property type="entry name" value="Rho N-terminal domain-like"/>
    <property type="match status" value="1"/>
</dbReference>
<reference evidence="6 7" key="1">
    <citation type="submission" date="2016-11" db="EMBL/GenBank/DDBJ databases">
        <authorList>
            <person name="Jaros S."/>
            <person name="Januszkiewicz K."/>
            <person name="Wedrychowicz H."/>
        </authorList>
    </citation>
    <scope>NUCLEOTIDE SEQUENCE [LARGE SCALE GENOMIC DNA]</scope>
    <source>
        <strain evidence="6 7">DSM 19980</strain>
    </source>
</reference>
<dbReference type="Pfam" id="PF02735">
    <property type="entry name" value="Ku"/>
    <property type="match status" value="1"/>
</dbReference>
<dbReference type="InterPro" id="IPR016194">
    <property type="entry name" value="SPOC-like_C_dom_sf"/>
</dbReference>
<dbReference type="InterPro" id="IPR009187">
    <property type="entry name" value="Prok_Ku"/>
</dbReference>
<comment type="function">
    <text evidence="2">With LigD forms a non-homologous end joining (NHEJ) DNA repair enzyme, which repairs dsDNA breaks with reduced fidelity. Binds linear dsDNA with 5'- and 3'- overhangs but not closed circular dsDNA nor ssDNA. Recruits and stimulates the ligase activity of LigD.</text>
</comment>
<feature type="compositionally biased region" description="Basic residues" evidence="3">
    <location>
        <begin position="321"/>
        <end position="332"/>
    </location>
</feature>
<feature type="domain" description="Rho termination factor-like N-terminal" evidence="5">
    <location>
        <begin position="348"/>
        <end position="384"/>
    </location>
</feature>
<proteinExistence type="inferred from homology"/>
<feature type="region of interest" description="Disordered" evidence="3">
    <location>
        <begin position="257"/>
        <end position="356"/>
    </location>
</feature>
<dbReference type="OrthoDB" id="9795084at2"/>
<dbReference type="RefSeq" id="WP_072823675.1">
    <property type="nucleotide sequence ID" value="NZ_FQUJ01000012.1"/>
</dbReference>
<dbReference type="InterPro" id="IPR006164">
    <property type="entry name" value="DNA_bd_Ku70/Ku80"/>
</dbReference>
<keyword evidence="1 2" id="KW-0238">DNA-binding</keyword>
<keyword evidence="2" id="KW-0233">DNA recombination</keyword>